<dbReference type="AlphaFoldDB" id="A0AB36EC09"/>
<accession>A0AB36EC09</accession>
<dbReference type="EMBL" id="LXKT01000029">
    <property type="protein sequence ID" value="OCJ32709.1"/>
    <property type="molecule type" value="Genomic_DNA"/>
</dbReference>
<name>A0AB36EC09_AGRTU</name>
<gene>
    <name evidence="1" type="ORF">A6U91_21170</name>
</gene>
<proteinExistence type="predicted"/>
<dbReference type="Proteomes" id="UP000093451">
    <property type="component" value="Unassembled WGS sequence"/>
</dbReference>
<reference evidence="1 2" key="1">
    <citation type="journal article" date="2016" name="PeerJ">
        <title>Gall-ID: tools for genotyping gall-causing phytopathogenic bacteria.</title>
        <authorList>
            <person name="Davis E.W.II."/>
            <person name="Weisberg A.J."/>
            <person name="Tabima J.F."/>
            <person name="Grunwald N.J."/>
            <person name="Chang J.H."/>
        </authorList>
    </citation>
    <scope>NUCLEOTIDE SEQUENCE [LARGE SCALE GENOMIC DNA]</scope>
    <source>
        <strain evidence="1 2">N2/73</strain>
    </source>
</reference>
<evidence type="ECO:0000313" key="2">
    <source>
        <dbReference type="Proteomes" id="UP000093451"/>
    </source>
</evidence>
<dbReference type="RefSeq" id="WP_065689035.1">
    <property type="nucleotide sequence ID" value="NZ_LXKT01000029.1"/>
</dbReference>
<evidence type="ECO:0000313" key="1">
    <source>
        <dbReference type="EMBL" id="OCJ32709.1"/>
    </source>
</evidence>
<organism evidence="1 2">
    <name type="scientific">Agrobacterium tumefaciens</name>
    <dbReference type="NCBI Taxonomy" id="358"/>
    <lineage>
        <taxon>Bacteria</taxon>
        <taxon>Pseudomonadati</taxon>
        <taxon>Pseudomonadota</taxon>
        <taxon>Alphaproteobacteria</taxon>
        <taxon>Hyphomicrobiales</taxon>
        <taxon>Rhizobiaceae</taxon>
        <taxon>Rhizobium/Agrobacterium group</taxon>
        <taxon>Agrobacterium</taxon>
        <taxon>Agrobacterium tumefaciens complex</taxon>
    </lineage>
</organism>
<protein>
    <submittedName>
        <fullName evidence="1">Uncharacterized protein</fullName>
    </submittedName>
</protein>
<comment type="caution">
    <text evidence="1">The sequence shown here is derived from an EMBL/GenBank/DDBJ whole genome shotgun (WGS) entry which is preliminary data.</text>
</comment>
<sequence length="123" mass="13953">MLLIQADCLSDDPKLFGKTWREMLCSKLDHLHDQFLSDWCDFATLASRFLNDGLKAGEFLEHRPEPDFSSAPDECVKEKGTQGWVEANDCVRVDFPAMPYLDFMSAAHASLLKPDILISLMRS</sequence>